<gene>
    <name evidence="2" type="ORF">BSA145_21380</name>
</gene>
<geneLocation type="plasmid" evidence="2 3">
    <name>unnamed2</name>
</geneLocation>
<keyword evidence="1" id="KW-0812">Transmembrane</keyword>
<evidence type="ECO:0000256" key="1">
    <source>
        <dbReference type="SAM" id="Phobius"/>
    </source>
</evidence>
<evidence type="ECO:0000313" key="2">
    <source>
        <dbReference type="EMBL" id="APT48420.1"/>
    </source>
</evidence>
<name>A0A1L6ZPH3_BACIA</name>
<sequence>MADFLCQASNWLYNWQTLISGILAVVAAAVSVWYLRKQIAQSEQHERERSSRRFNAVRATLPLTLSQVCNYCLEIGRCLADLHHASEEEYLNQSYAAPSLPEDVPAALEKAIEATVDKSLISALSDIISNLQTLNSRINGISIDSRRRLQVTKLNVEYYIAQSATVYAIAASLFPYARRETDAPPASYSLNDVGGALFLMDLGDGLQKRIYELVERMFKPKEA</sequence>
<feature type="transmembrane region" description="Helical" evidence="1">
    <location>
        <begin position="12"/>
        <end position="35"/>
    </location>
</feature>
<keyword evidence="1" id="KW-1133">Transmembrane helix</keyword>
<organism evidence="2 3">
    <name type="scientific">Bacillus safensis</name>
    <dbReference type="NCBI Taxonomy" id="561879"/>
    <lineage>
        <taxon>Bacteria</taxon>
        <taxon>Bacillati</taxon>
        <taxon>Bacillota</taxon>
        <taxon>Bacilli</taxon>
        <taxon>Bacillales</taxon>
        <taxon>Bacillaceae</taxon>
        <taxon>Bacillus</taxon>
    </lineage>
</organism>
<accession>A0A1L6ZPH3</accession>
<proteinExistence type="predicted"/>
<protein>
    <submittedName>
        <fullName evidence="2">Uncharacterized protein</fullName>
    </submittedName>
</protein>
<reference evidence="2 3" key="1">
    <citation type="submission" date="2016-05" db="EMBL/GenBank/DDBJ databases">
        <title>Complete Genome and Methylome Analysis of Psychrotrophic Bacterial Isolates from Antarctic Lake Untersee.</title>
        <authorList>
            <person name="Fomenkov A."/>
            <person name="Akimov V.N."/>
            <person name="Vasilyeva L.V."/>
            <person name="Andersen D."/>
            <person name="Vincze T."/>
            <person name="Roberts R.J."/>
        </authorList>
    </citation>
    <scope>NUCLEOTIDE SEQUENCE [LARGE SCALE GENOMIC DNA]</scope>
    <source>
        <strain evidence="2 3">U14-5</strain>
        <plasmid evidence="2 3">unnamed2</plasmid>
    </source>
</reference>
<keyword evidence="2" id="KW-0614">Plasmid</keyword>
<dbReference type="EMBL" id="CP015609">
    <property type="protein sequence ID" value="APT48420.1"/>
    <property type="molecule type" value="Genomic_DNA"/>
</dbReference>
<keyword evidence="1" id="KW-0472">Membrane</keyword>
<dbReference type="Proteomes" id="UP000185426">
    <property type="component" value="Plasmid unnamed2"/>
</dbReference>
<dbReference type="AlphaFoldDB" id="A0A1L6ZPH3"/>
<evidence type="ECO:0000313" key="3">
    <source>
        <dbReference type="Proteomes" id="UP000185426"/>
    </source>
</evidence>